<dbReference type="PROSITE" id="PS01124">
    <property type="entry name" value="HTH_ARAC_FAMILY_2"/>
    <property type="match status" value="1"/>
</dbReference>
<evidence type="ECO:0000313" key="6">
    <source>
        <dbReference type="Proteomes" id="UP000285740"/>
    </source>
</evidence>
<evidence type="ECO:0000259" key="4">
    <source>
        <dbReference type="PROSITE" id="PS01124"/>
    </source>
</evidence>
<protein>
    <submittedName>
        <fullName evidence="5">AraC family transcriptional regulator</fullName>
    </submittedName>
</protein>
<name>A0A413T806_9FIRM</name>
<dbReference type="RefSeq" id="WP_118030298.1">
    <property type="nucleotide sequence ID" value="NZ_QSFV01000010.1"/>
</dbReference>
<organism evidence="5 6">
    <name type="scientific">Eubacterium ventriosum</name>
    <dbReference type="NCBI Taxonomy" id="39496"/>
    <lineage>
        <taxon>Bacteria</taxon>
        <taxon>Bacillati</taxon>
        <taxon>Bacillota</taxon>
        <taxon>Clostridia</taxon>
        <taxon>Eubacteriales</taxon>
        <taxon>Eubacteriaceae</taxon>
        <taxon>Eubacterium</taxon>
    </lineage>
</organism>
<feature type="domain" description="HTH araC/xylS-type" evidence="4">
    <location>
        <begin position="21"/>
        <end position="119"/>
    </location>
</feature>
<dbReference type="EMBL" id="QSFV01000010">
    <property type="protein sequence ID" value="RHA80979.1"/>
    <property type="molecule type" value="Genomic_DNA"/>
</dbReference>
<accession>A0A413T806</accession>
<dbReference type="InterPro" id="IPR009057">
    <property type="entry name" value="Homeodomain-like_sf"/>
</dbReference>
<reference evidence="5 6" key="1">
    <citation type="submission" date="2018-08" db="EMBL/GenBank/DDBJ databases">
        <title>A genome reference for cultivated species of the human gut microbiota.</title>
        <authorList>
            <person name="Zou Y."/>
            <person name="Xue W."/>
            <person name="Luo G."/>
        </authorList>
    </citation>
    <scope>NUCLEOTIDE SEQUENCE [LARGE SCALE GENOMIC DNA]</scope>
    <source>
        <strain evidence="5 6">AM42-30</strain>
    </source>
</reference>
<evidence type="ECO:0000256" key="1">
    <source>
        <dbReference type="ARBA" id="ARBA00023015"/>
    </source>
</evidence>
<dbReference type="PANTHER" id="PTHR43280">
    <property type="entry name" value="ARAC-FAMILY TRANSCRIPTIONAL REGULATOR"/>
    <property type="match status" value="1"/>
</dbReference>
<evidence type="ECO:0000313" key="5">
    <source>
        <dbReference type="EMBL" id="RHA80979.1"/>
    </source>
</evidence>
<dbReference type="Gene3D" id="1.10.10.60">
    <property type="entry name" value="Homeodomain-like"/>
    <property type="match status" value="2"/>
</dbReference>
<dbReference type="SUPFAM" id="SSF46689">
    <property type="entry name" value="Homeodomain-like"/>
    <property type="match status" value="2"/>
</dbReference>
<dbReference type="Proteomes" id="UP000285740">
    <property type="component" value="Unassembled WGS sequence"/>
</dbReference>
<keyword evidence="3" id="KW-0804">Transcription</keyword>
<dbReference type="InterPro" id="IPR018060">
    <property type="entry name" value="HTH_AraC"/>
</dbReference>
<evidence type="ECO:0000256" key="2">
    <source>
        <dbReference type="ARBA" id="ARBA00023125"/>
    </source>
</evidence>
<gene>
    <name evidence="5" type="ORF">DW918_04700</name>
</gene>
<dbReference type="GO" id="GO:0043565">
    <property type="term" value="F:sequence-specific DNA binding"/>
    <property type="evidence" value="ECO:0007669"/>
    <property type="project" value="InterPro"/>
</dbReference>
<evidence type="ECO:0000256" key="3">
    <source>
        <dbReference type="ARBA" id="ARBA00023163"/>
    </source>
</evidence>
<keyword evidence="2" id="KW-0238">DNA-binding</keyword>
<dbReference type="PANTHER" id="PTHR43280:SF28">
    <property type="entry name" value="HTH-TYPE TRANSCRIPTIONAL ACTIVATOR RHAS"/>
    <property type="match status" value="1"/>
</dbReference>
<keyword evidence="1" id="KW-0805">Transcription regulation</keyword>
<sequence length="123" mass="14223">MINDLQIQLTQSVKKYSSFIEESLNYIKEHLEDDLSLEQIAQHIHINESYFSRTFKKECGNSVISYINNLRINKAKELLATSNLKTFEISEAVGIHDPAYFSVLFKKNTGMSPKAYRDQFVNV</sequence>
<dbReference type="Pfam" id="PF12833">
    <property type="entry name" value="HTH_18"/>
    <property type="match status" value="1"/>
</dbReference>
<dbReference type="GO" id="GO:0003700">
    <property type="term" value="F:DNA-binding transcription factor activity"/>
    <property type="evidence" value="ECO:0007669"/>
    <property type="project" value="InterPro"/>
</dbReference>
<dbReference type="SMART" id="SM00342">
    <property type="entry name" value="HTH_ARAC"/>
    <property type="match status" value="1"/>
</dbReference>
<dbReference type="AlphaFoldDB" id="A0A413T806"/>
<comment type="caution">
    <text evidence="5">The sequence shown here is derived from an EMBL/GenBank/DDBJ whole genome shotgun (WGS) entry which is preliminary data.</text>
</comment>
<proteinExistence type="predicted"/>